<sequence>KVLDTGVSVVIDEAYAEFSEKSYIDLLDEYENLIILRTFSKAFGLAGIRAGYLLASESVVDALYRIKSPFSLNVLTMTAARVMLNHYDLVKQNINYIVKERERIYQKFREYTYPSEANFLLMKLDAYEFLLERGIVVRKLDGLLKGHIRVTVGKKEENDELIKALKEFVENVADI</sequence>
<evidence type="ECO:0000256" key="1">
    <source>
        <dbReference type="ARBA" id="ARBA00001933"/>
    </source>
</evidence>
<name>A0A832Z8S3_9EURY</name>
<dbReference type="GO" id="GO:0030170">
    <property type="term" value="F:pyridoxal phosphate binding"/>
    <property type="evidence" value="ECO:0007669"/>
    <property type="project" value="InterPro"/>
</dbReference>
<keyword evidence="2 7" id="KW-0032">Aminotransferase</keyword>
<comment type="caution">
    <text evidence="7">The sequence shown here is derived from an EMBL/GenBank/DDBJ whole genome shotgun (WGS) entry which is preliminary data.</text>
</comment>
<evidence type="ECO:0000313" key="7">
    <source>
        <dbReference type="EMBL" id="HIP74797.1"/>
    </source>
</evidence>
<dbReference type="InterPro" id="IPR015421">
    <property type="entry name" value="PyrdxlP-dep_Trfase_major"/>
</dbReference>
<proteinExistence type="inferred from homology"/>
<dbReference type="Gene3D" id="3.90.1150.10">
    <property type="entry name" value="Aspartate Aminotransferase, domain 1"/>
    <property type="match status" value="1"/>
</dbReference>
<comment type="similarity">
    <text evidence="5">Belongs to the class-II pyridoxal-phosphate-dependent aminotransferase family.</text>
</comment>
<dbReference type="InterPro" id="IPR050106">
    <property type="entry name" value="HistidinolP_aminotransfase"/>
</dbReference>
<reference evidence="7" key="1">
    <citation type="journal article" date="2020" name="ISME J.">
        <title>Gammaproteobacteria mediating utilization of methyl-, sulfur- and petroleum organic compounds in deep ocean hydrothermal plumes.</title>
        <authorList>
            <person name="Zhou Z."/>
            <person name="Liu Y."/>
            <person name="Pan J."/>
            <person name="Cron B.R."/>
            <person name="Toner B.M."/>
            <person name="Anantharaman K."/>
            <person name="Breier J.A."/>
            <person name="Dick G.J."/>
            <person name="Li M."/>
        </authorList>
    </citation>
    <scope>NUCLEOTIDE SEQUENCE</scope>
    <source>
        <strain evidence="7">SZUA-1451</strain>
    </source>
</reference>
<dbReference type="InterPro" id="IPR004839">
    <property type="entry name" value="Aminotransferase_I/II_large"/>
</dbReference>
<accession>A0A832Z8S3</accession>
<dbReference type="PANTHER" id="PTHR43643:SF3">
    <property type="entry name" value="HISTIDINOL-PHOSPHATE AMINOTRANSFERASE"/>
    <property type="match status" value="1"/>
</dbReference>
<evidence type="ECO:0000256" key="2">
    <source>
        <dbReference type="ARBA" id="ARBA00022576"/>
    </source>
</evidence>
<dbReference type="AlphaFoldDB" id="A0A832Z8S3"/>
<evidence type="ECO:0000256" key="4">
    <source>
        <dbReference type="ARBA" id="ARBA00022898"/>
    </source>
</evidence>
<dbReference type="InterPro" id="IPR015422">
    <property type="entry name" value="PyrdxlP-dep_Trfase_small"/>
</dbReference>
<feature type="domain" description="Aminotransferase class I/classII large" evidence="6">
    <location>
        <begin position="6"/>
        <end position="165"/>
    </location>
</feature>
<evidence type="ECO:0000259" key="6">
    <source>
        <dbReference type="Pfam" id="PF00155"/>
    </source>
</evidence>
<dbReference type="InterPro" id="IPR001917">
    <property type="entry name" value="Aminotrans_II_pyridoxalP_BS"/>
</dbReference>
<dbReference type="PANTHER" id="PTHR43643">
    <property type="entry name" value="HISTIDINOL-PHOSPHATE AMINOTRANSFERASE 2"/>
    <property type="match status" value="1"/>
</dbReference>
<keyword evidence="4 5" id="KW-0663">Pyridoxal phosphate</keyword>
<dbReference type="InterPro" id="IPR015424">
    <property type="entry name" value="PyrdxlP-dep_Trfase"/>
</dbReference>
<evidence type="ECO:0000256" key="5">
    <source>
        <dbReference type="RuleBase" id="RU003693"/>
    </source>
</evidence>
<dbReference type="PROSITE" id="PS00599">
    <property type="entry name" value="AA_TRANSFER_CLASS_2"/>
    <property type="match status" value="1"/>
</dbReference>
<protein>
    <submittedName>
        <fullName evidence="7">Aminotransferase class I/II-fold pyridoxal phosphate-dependent enzyme</fullName>
    </submittedName>
</protein>
<keyword evidence="3 7" id="KW-0808">Transferase</keyword>
<dbReference type="CDD" id="cd00609">
    <property type="entry name" value="AAT_like"/>
    <property type="match status" value="1"/>
</dbReference>
<dbReference type="Pfam" id="PF00155">
    <property type="entry name" value="Aminotran_1_2"/>
    <property type="match status" value="1"/>
</dbReference>
<dbReference type="GO" id="GO:0008483">
    <property type="term" value="F:transaminase activity"/>
    <property type="evidence" value="ECO:0007669"/>
    <property type="project" value="UniProtKB-KW"/>
</dbReference>
<gene>
    <name evidence="7" type="ORF">EYH13_01305</name>
</gene>
<dbReference type="SUPFAM" id="SSF53383">
    <property type="entry name" value="PLP-dependent transferases"/>
    <property type="match status" value="1"/>
</dbReference>
<dbReference type="Gene3D" id="3.40.640.10">
    <property type="entry name" value="Type I PLP-dependent aspartate aminotransferase-like (Major domain)"/>
    <property type="match status" value="1"/>
</dbReference>
<organism evidence="7 8">
    <name type="scientific">Thermococcus paralvinellae</name>
    <dbReference type="NCBI Taxonomy" id="582419"/>
    <lineage>
        <taxon>Archaea</taxon>
        <taxon>Methanobacteriati</taxon>
        <taxon>Methanobacteriota</taxon>
        <taxon>Thermococci</taxon>
        <taxon>Thermococcales</taxon>
        <taxon>Thermococcaceae</taxon>
        <taxon>Thermococcus</taxon>
    </lineage>
</organism>
<evidence type="ECO:0000256" key="3">
    <source>
        <dbReference type="ARBA" id="ARBA00022679"/>
    </source>
</evidence>
<dbReference type="EMBL" id="DQUG01000056">
    <property type="protein sequence ID" value="HIP74797.1"/>
    <property type="molecule type" value="Genomic_DNA"/>
</dbReference>
<dbReference type="Proteomes" id="UP000649326">
    <property type="component" value="Unassembled WGS sequence"/>
</dbReference>
<evidence type="ECO:0000313" key="8">
    <source>
        <dbReference type="Proteomes" id="UP000649326"/>
    </source>
</evidence>
<comment type="cofactor">
    <cofactor evidence="1 5">
        <name>pyridoxal 5'-phosphate</name>
        <dbReference type="ChEBI" id="CHEBI:597326"/>
    </cofactor>
</comment>
<feature type="non-terminal residue" evidence="7">
    <location>
        <position position="1"/>
    </location>
</feature>